<dbReference type="Pfam" id="PF12697">
    <property type="entry name" value="Abhydrolase_6"/>
    <property type="match status" value="1"/>
</dbReference>
<reference evidence="2 3" key="1">
    <citation type="submission" date="2024-02" db="EMBL/GenBank/DDBJ databases">
        <title>Janibacter sp. nov., isolated from gut of marine sandworm.</title>
        <authorList>
            <person name="Kim B."/>
            <person name="Jun M.O."/>
            <person name="Shin N.-R."/>
        </authorList>
    </citation>
    <scope>NUCLEOTIDE SEQUENCE [LARGE SCALE GENOMIC DNA]</scope>
    <source>
        <strain evidence="2 3">A1S7</strain>
    </source>
</reference>
<keyword evidence="3" id="KW-1185">Reference proteome</keyword>
<dbReference type="RefSeq" id="WP_338752113.1">
    <property type="nucleotide sequence ID" value="NZ_CP144913.1"/>
</dbReference>
<dbReference type="GO" id="GO:0016787">
    <property type="term" value="F:hydrolase activity"/>
    <property type="evidence" value="ECO:0007669"/>
    <property type="project" value="UniProtKB-KW"/>
</dbReference>
<feature type="domain" description="AB hydrolase-1" evidence="1">
    <location>
        <begin position="167"/>
        <end position="357"/>
    </location>
</feature>
<dbReference type="SUPFAM" id="SSF53474">
    <property type="entry name" value="alpha/beta-Hydrolases"/>
    <property type="match status" value="1"/>
</dbReference>
<sequence length="389" mass="42472">MATTRTVAERAVTYGSVAAASAIVGAGSVWVGGATYFARRVLTPDPVRPDDTIIHVVHSDSVTLSGTEDIVVPGRYGLWLDGGRGHARIGGVLEVDHRRQRVRRELLGVDCGTLQPGPARFNSYYWGRDPQTDLGLATEDVVVPAELGPMPAWITPATHGTGDRWAILVHGRGARRIEAIRAVPALHAAGLTCLVPSYRNDGEAPVGPDGRYNLGLSEWRDIEDAVSMALARGAREIILVGWSMGGAIVLQFLDRSRLASVVSRAVLDGPVVDWGQVLKHHAELHRVPAPVSHLGSALMGQHWAKRLVGVSESVDVARTDWVARAEELHHPMLLIHSRDDEFVPVGPSEELAQARPDLITYEPWSLARHCKEWNVDPRRWDAVVTDFVR</sequence>
<proteinExistence type="predicted"/>
<protein>
    <submittedName>
        <fullName evidence="2">Alpha/beta fold hydrolase</fullName>
    </submittedName>
</protein>
<name>A0ABZ2MLB2_9MICO</name>
<organism evidence="2 3">
    <name type="scientific">Janibacter alittae</name>
    <dbReference type="NCBI Taxonomy" id="3115209"/>
    <lineage>
        <taxon>Bacteria</taxon>
        <taxon>Bacillati</taxon>
        <taxon>Actinomycetota</taxon>
        <taxon>Actinomycetes</taxon>
        <taxon>Micrococcales</taxon>
        <taxon>Intrasporangiaceae</taxon>
        <taxon>Janibacter</taxon>
    </lineage>
</organism>
<dbReference type="Proteomes" id="UP001382727">
    <property type="component" value="Chromosome"/>
</dbReference>
<accession>A0ABZ2MLB2</accession>
<evidence type="ECO:0000313" key="2">
    <source>
        <dbReference type="EMBL" id="WXB77850.1"/>
    </source>
</evidence>
<dbReference type="InterPro" id="IPR029058">
    <property type="entry name" value="AB_hydrolase_fold"/>
</dbReference>
<gene>
    <name evidence="2" type="ORF">V1351_07165</name>
</gene>
<dbReference type="Gene3D" id="3.40.50.1820">
    <property type="entry name" value="alpha/beta hydrolase"/>
    <property type="match status" value="1"/>
</dbReference>
<keyword evidence="2" id="KW-0378">Hydrolase</keyword>
<dbReference type="EMBL" id="CP144913">
    <property type="protein sequence ID" value="WXB77850.1"/>
    <property type="molecule type" value="Genomic_DNA"/>
</dbReference>
<dbReference type="InterPro" id="IPR000073">
    <property type="entry name" value="AB_hydrolase_1"/>
</dbReference>
<evidence type="ECO:0000259" key="1">
    <source>
        <dbReference type="Pfam" id="PF12697"/>
    </source>
</evidence>
<evidence type="ECO:0000313" key="3">
    <source>
        <dbReference type="Proteomes" id="UP001382727"/>
    </source>
</evidence>